<dbReference type="Pfam" id="PF00001">
    <property type="entry name" value="7tm_1"/>
    <property type="match status" value="1"/>
</dbReference>
<dbReference type="InterPro" id="IPR017452">
    <property type="entry name" value="GPCR_Rhodpsn_7TM"/>
</dbReference>
<dbReference type="PRINTS" id="PR00237">
    <property type="entry name" value="GPCRRHODOPSN"/>
</dbReference>
<gene>
    <name evidence="12" type="ORF">PoB_002967400</name>
</gene>
<dbReference type="PANTHER" id="PTHR24243:SF208">
    <property type="entry name" value="PYROKININ-1 RECEPTOR"/>
    <property type="match status" value="1"/>
</dbReference>
<keyword evidence="5 9" id="KW-0472">Membrane</keyword>
<evidence type="ECO:0000313" key="13">
    <source>
        <dbReference type="Proteomes" id="UP000735302"/>
    </source>
</evidence>
<feature type="compositionally biased region" description="Polar residues" evidence="8">
    <location>
        <begin position="287"/>
        <end position="306"/>
    </location>
</feature>
<dbReference type="GO" id="GO:0008188">
    <property type="term" value="F:neuropeptide receptor activity"/>
    <property type="evidence" value="ECO:0007669"/>
    <property type="project" value="TreeGrafter"/>
</dbReference>
<comment type="caution">
    <text evidence="12">The sequence shown here is derived from an EMBL/GenBank/DDBJ whole genome shotgun (WGS) entry which is preliminary data.</text>
</comment>
<feature type="domain" description="G-protein coupled receptors family 1 profile" evidence="11">
    <location>
        <begin position="1"/>
        <end position="145"/>
    </location>
</feature>
<dbReference type="SUPFAM" id="SSF81321">
    <property type="entry name" value="Family A G protein-coupled receptor-like"/>
    <property type="match status" value="1"/>
</dbReference>
<dbReference type="Gene3D" id="1.20.1070.10">
    <property type="entry name" value="Rhodopsin 7-helix transmembrane proteins"/>
    <property type="match status" value="1"/>
</dbReference>
<dbReference type="InterPro" id="IPR000276">
    <property type="entry name" value="GPCR_Rhodpsn"/>
</dbReference>
<proteinExistence type="predicted"/>
<dbReference type="AlphaFoldDB" id="A0AAV4A641"/>
<feature type="transmembrane region" description="Helical" evidence="9">
    <location>
        <begin position="86"/>
        <end position="105"/>
    </location>
</feature>
<evidence type="ECO:0000256" key="4">
    <source>
        <dbReference type="ARBA" id="ARBA00023040"/>
    </source>
</evidence>
<keyword evidence="6 12" id="KW-0675">Receptor</keyword>
<keyword evidence="13" id="KW-1185">Reference proteome</keyword>
<keyword evidence="4" id="KW-0297">G-protein coupled receptor</keyword>
<accession>A0AAV4A641</accession>
<dbReference type="GO" id="GO:0005886">
    <property type="term" value="C:plasma membrane"/>
    <property type="evidence" value="ECO:0007669"/>
    <property type="project" value="TreeGrafter"/>
</dbReference>
<reference evidence="12 13" key="1">
    <citation type="journal article" date="2021" name="Elife">
        <title>Chloroplast acquisition without the gene transfer in kleptoplastic sea slugs, Plakobranchus ocellatus.</title>
        <authorList>
            <person name="Maeda T."/>
            <person name="Takahashi S."/>
            <person name="Yoshida T."/>
            <person name="Shimamura S."/>
            <person name="Takaki Y."/>
            <person name="Nagai Y."/>
            <person name="Toyoda A."/>
            <person name="Suzuki Y."/>
            <person name="Arimoto A."/>
            <person name="Ishii H."/>
            <person name="Satoh N."/>
            <person name="Nishiyama T."/>
            <person name="Hasebe M."/>
            <person name="Maruyama T."/>
            <person name="Minagawa J."/>
            <person name="Obokata J."/>
            <person name="Shigenobu S."/>
        </authorList>
    </citation>
    <scope>NUCLEOTIDE SEQUENCE [LARGE SCALE GENOMIC DNA]</scope>
</reference>
<evidence type="ECO:0000256" key="6">
    <source>
        <dbReference type="ARBA" id="ARBA00023170"/>
    </source>
</evidence>
<keyword evidence="2 9" id="KW-0812">Transmembrane</keyword>
<feature type="signal peptide" evidence="10">
    <location>
        <begin position="1"/>
        <end position="21"/>
    </location>
</feature>
<sequence>MTAISLLYFLIAVAIRRSTLNRDDSDASLDSSYVNRTRDRNASQWDCRRYRYHKGPPRRHAVRLNNSRTGMIRTGTSNHSRIRKSVLKMLVAVVVAFFLCWAPFHAQRLLSVYGQGDLVLTIENILYYISGITYYLSATINPVLYSIMSLKFRQAFRSTLLGCCCFWSPQRRVRRRPVRDPFVLKFSPHGRRAGMFQTHCTVVNSSGSGNSNNNKKHTVGGCDCSSDGSGGSKERDSNGVSILNGSCRSGCRSLGKHSNHSDASSPIMCCAVESRPLVEMTARSGHDNGSASNCSKAGTNTNENEV</sequence>
<keyword evidence="7" id="KW-0807">Transducer</keyword>
<evidence type="ECO:0000259" key="11">
    <source>
        <dbReference type="PROSITE" id="PS50262"/>
    </source>
</evidence>
<evidence type="ECO:0000256" key="3">
    <source>
        <dbReference type="ARBA" id="ARBA00022989"/>
    </source>
</evidence>
<feature type="chain" id="PRO_5043966044" evidence="10">
    <location>
        <begin position="22"/>
        <end position="306"/>
    </location>
</feature>
<protein>
    <submittedName>
        <fullName evidence="12">Pyrokinin receptor</fullName>
    </submittedName>
</protein>
<dbReference type="PROSITE" id="PS50262">
    <property type="entry name" value="G_PROTEIN_RECEP_F1_2"/>
    <property type="match status" value="1"/>
</dbReference>
<organism evidence="12 13">
    <name type="scientific">Plakobranchus ocellatus</name>
    <dbReference type="NCBI Taxonomy" id="259542"/>
    <lineage>
        <taxon>Eukaryota</taxon>
        <taxon>Metazoa</taxon>
        <taxon>Spiralia</taxon>
        <taxon>Lophotrochozoa</taxon>
        <taxon>Mollusca</taxon>
        <taxon>Gastropoda</taxon>
        <taxon>Heterobranchia</taxon>
        <taxon>Euthyneura</taxon>
        <taxon>Panpulmonata</taxon>
        <taxon>Sacoglossa</taxon>
        <taxon>Placobranchoidea</taxon>
        <taxon>Plakobranchidae</taxon>
        <taxon>Plakobranchus</taxon>
    </lineage>
</organism>
<feature type="transmembrane region" description="Helical" evidence="9">
    <location>
        <begin position="125"/>
        <end position="147"/>
    </location>
</feature>
<comment type="subcellular location">
    <subcellularLocation>
        <location evidence="1">Membrane</location>
        <topology evidence="1">Multi-pass membrane protein</topology>
    </subcellularLocation>
</comment>
<evidence type="ECO:0000256" key="10">
    <source>
        <dbReference type="SAM" id="SignalP"/>
    </source>
</evidence>
<evidence type="ECO:0000256" key="5">
    <source>
        <dbReference type="ARBA" id="ARBA00023136"/>
    </source>
</evidence>
<name>A0AAV4A641_9GAST</name>
<dbReference type="Proteomes" id="UP000735302">
    <property type="component" value="Unassembled WGS sequence"/>
</dbReference>
<evidence type="ECO:0000256" key="8">
    <source>
        <dbReference type="SAM" id="MobiDB-lite"/>
    </source>
</evidence>
<keyword evidence="3 9" id="KW-1133">Transmembrane helix</keyword>
<keyword evidence="10" id="KW-0732">Signal</keyword>
<feature type="region of interest" description="Disordered" evidence="8">
    <location>
        <begin position="282"/>
        <end position="306"/>
    </location>
</feature>
<dbReference type="PANTHER" id="PTHR24243">
    <property type="entry name" value="G-PROTEIN COUPLED RECEPTOR"/>
    <property type="match status" value="1"/>
</dbReference>
<dbReference type="EMBL" id="BLXT01003724">
    <property type="protein sequence ID" value="GFO03169.1"/>
    <property type="molecule type" value="Genomic_DNA"/>
</dbReference>
<evidence type="ECO:0000256" key="2">
    <source>
        <dbReference type="ARBA" id="ARBA00022692"/>
    </source>
</evidence>
<evidence type="ECO:0000313" key="12">
    <source>
        <dbReference type="EMBL" id="GFO03169.1"/>
    </source>
</evidence>
<evidence type="ECO:0000256" key="1">
    <source>
        <dbReference type="ARBA" id="ARBA00004141"/>
    </source>
</evidence>
<evidence type="ECO:0000256" key="9">
    <source>
        <dbReference type="SAM" id="Phobius"/>
    </source>
</evidence>
<evidence type="ECO:0000256" key="7">
    <source>
        <dbReference type="ARBA" id="ARBA00023224"/>
    </source>
</evidence>